<keyword evidence="3" id="KW-0418">Kinase</keyword>
<feature type="transmembrane region" description="Helical" evidence="1">
    <location>
        <begin position="47"/>
        <end position="68"/>
    </location>
</feature>
<name>A0A495MEG4_9FLAO</name>
<evidence type="ECO:0000313" key="4">
    <source>
        <dbReference type="Proteomes" id="UP000277579"/>
    </source>
</evidence>
<sequence length="347" mass="41120">MKKKYVILLHLLFWMYYIMQDLAVFDPEQNTFSFPILSFDFKTPGNALTYSFTTIYIFIFYLNYLVFMPKFFDVKNVKRIILSFLGLFVIFIGMRYLIEEVLYDTWLGFHNYSNDATIAYYIYDNLYYGSRPIMASSVLWFIVNMLRLQKEQIVLLESKRETEINFLKSQINPHFIFNTLNNIYYLIFEKSEKALPAVEQLSGLMRYMTYESQNETIALQREVAYIDDFIALESMRISGDAQVVFKKNIENPECRIPPLLLIPFVENGFKHGILNNPGQVFTIELTQNKNHLILQTQNSISNYKKDHQSGIGIENIKKRLQLYFPDRHSLDITTKENMYYVKLDIKL</sequence>
<keyword evidence="1" id="KW-0812">Transmembrane</keyword>
<proteinExistence type="predicted"/>
<dbReference type="InterPro" id="IPR050640">
    <property type="entry name" value="Bact_2-comp_sensor_kinase"/>
</dbReference>
<evidence type="ECO:0000259" key="2">
    <source>
        <dbReference type="Pfam" id="PF06580"/>
    </source>
</evidence>
<accession>A0A495MEG4</accession>
<feature type="domain" description="Signal transduction histidine kinase internal region" evidence="2">
    <location>
        <begin position="163"/>
        <end position="238"/>
    </location>
</feature>
<comment type="caution">
    <text evidence="3">The sequence shown here is derived from an EMBL/GenBank/DDBJ whole genome shotgun (WGS) entry which is preliminary data.</text>
</comment>
<dbReference type="Pfam" id="PF06580">
    <property type="entry name" value="His_kinase"/>
    <property type="match status" value="1"/>
</dbReference>
<keyword evidence="3" id="KW-0808">Transferase</keyword>
<keyword evidence="4" id="KW-1185">Reference proteome</keyword>
<feature type="transmembrane region" description="Helical" evidence="1">
    <location>
        <begin position="80"/>
        <end position="98"/>
    </location>
</feature>
<keyword evidence="1" id="KW-1133">Transmembrane helix</keyword>
<dbReference type="GO" id="GO:0016020">
    <property type="term" value="C:membrane"/>
    <property type="evidence" value="ECO:0007669"/>
    <property type="project" value="InterPro"/>
</dbReference>
<dbReference type="EMBL" id="RBLC01000002">
    <property type="protein sequence ID" value="RKS23153.1"/>
    <property type="molecule type" value="Genomic_DNA"/>
</dbReference>
<dbReference type="PANTHER" id="PTHR34220:SF7">
    <property type="entry name" value="SENSOR HISTIDINE KINASE YPDA"/>
    <property type="match status" value="1"/>
</dbReference>
<dbReference type="AlphaFoldDB" id="A0A495MEG4"/>
<dbReference type="OrthoDB" id="9809908at2"/>
<dbReference type="InterPro" id="IPR010559">
    <property type="entry name" value="Sig_transdc_His_kin_internal"/>
</dbReference>
<dbReference type="Proteomes" id="UP000277579">
    <property type="component" value="Unassembled WGS sequence"/>
</dbReference>
<dbReference type="GO" id="GO:0000155">
    <property type="term" value="F:phosphorelay sensor kinase activity"/>
    <property type="evidence" value="ECO:0007669"/>
    <property type="project" value="InterPro"/>
</dbReference>
<evidence type="ECO:0000313" key="3">
    <source>
        <dbReference type="EMBL" id="RKS23153.1"/>
    </source>
</evidence>
<protein>
    <submittedName>
        <fullName evidence="3">Histidine kinase</fullName>
    </submittedName>
</protein>
<organism evidence="3 4">
    <name type="scientific">Flavobacterium endophyticum</name>
    <dbReference type="NCBI Taxonomy" id="1540163"/>
    <lineage>
        <taxon>Bacteria</taxon>
        <taxon>Pseudomonadati</taxon>
        <taxon>Bacteroidota</taxon>
        <taxon>Flavobacteriia</taxon>
        <taxon>Flavobacteriales</taxon>
        <taxon>Flavobacteriaceae</taxon>
        <taxon>Flavobacterium</taxon>
    </lineage>
</organism>
<gene>
    <name evidence="3" type="ORF">CLV94_2057</name>
</gene>
<keyword evidence="1" id="KW-0472">Membrane</keyword>
<evidence type="ECO:0000256" key="1">
    <source>
        <dbReference type="SAM" id="Phobius"/>
    </source>
</evidence>
<reference evidence="3 4" key="1">
    <citation type="submission" date="2018-10" db="EMBL/GenBank/DDBJ databases">
        <title>Genomic Encyclopedia of Archaeal and Bacterial Type Strains, Phase II (KMG-II): from individual species to whole genera.</title>
        <authorList>
            <person name="Goeker M."/>
        </authorList>
    </citation>
    <scope>NUCLEOTIDE SEQUENCE [LARGE SCALE GENOMIC DNA]</scope>
    <source>
        <strain evidence="3 4">DSM 29537</strain>
    </source>
</reference>
<dbReference type="PANTHER" id="PTHR34220">
    <property type="entry name" value="SENSOR HISTIDINE KINASE YPDA"/>
    <property type="match status" value="1"/>
</dbReference>
<dbReference type="RefSeq" id="WP_121376377.1">
    <property type="nucleotide sequence ID" value="NZ_RBLC01000002.1"/>
</dbReference>